<dbReference type="EMBL" id="CP060007">
    <property type="protein sequence ID" value="QNA43479.1"/>
    <property type="molecule type" value="Genomic_DNA"/>
</dbReference>
<evidence type="ECO:0008006" key="4">
    <source>
        <dbReference type="Google" id="ProtNLM"/>
    </source>
</evidence>
<proteinExistence type="predicted"/>
<dbReference type="RefSeq" id="WP_182801744.1">
    <property type="nucleotide sequence ID" value="NZ_CP060007.1"/>
</dbReference>
<dbReference type="KEGG" id="lacs:H4075_15510"/>
<organism evidence="2 3">
    <name type="scientific">Lacibacter sediminis</name>
    <dbReference type="NCBI Taxonomy" id="2760713"/>
    <lineage>
        <taxon>Bacteria</taxon>
        <taxon>Pseudomonadati</taxon>
        <taxon>Bacteroidota</taxon>
        <taxon>Chitinophagia</taxon>
        <taxon>Chitinophagales</taxon>
        <taxon>Chitinophagaceae</taxon>
        <taxon>Lacibacter</taxon>
    </lineage>
</organism>
<gene>
    <name evidence="2" type="ORF">H4075_15510</name>
</gene>
<dbReference type="Proteomes" id="UP000515344">
    <property type="component" value="Chromosome"/>
</dbReference>
<keyword evidence="3" id="KW-1185">Reference proteome</keyword>
<evidence type="ECO:0000256" key="1">
    <source>
        <dbReference type="SAM" id="SignalP"/>
    </source>
</evidence>
<dbReference type="AlphaFoldDB" id="A0A7G5XDC6"/>
<reference evidence="3" key="1">
    <citation type="submission" date="2020-08" db="EMBL/GenBank/DDBJ databases">
        <title>Lacibacter sp. S13-6-6 genome sequencing.</title>
        <authorList>
            <person name="Jin L."/>
        </authorList>
    </citation>
    <scope>NUCLEOTIDE SEQUENCE [LARGE SCALE GENOMIC DNA]</scope>
    <source>
        <strain evidence="3">S13-6-6</strain>
    </source>
</reference>
<evidence type="ECO:0000313" key="3">
    <source>
        <dbReference type="Proteomes" id="UP000515344"/>
    </source>
</evidence>
<feature type="signal peptide" evidence="1">
    <location>
        <begin position="1"/>
        <end position="18"/>
    </location>
</feature>
<accession>A0A7G5XDC6</accession>
<sequence length="226" mass="25827">MKSIVFVAVVFSSFAAKAQTVNWASDHRSVRHLASGQLAIDNALTYSVQYGYRLKSKQQTIINLEYTAPFGKTMADDFNIKTGAQIMWMKKGNFYFASEFRAELRRFENSYSRLVNIGADVSTTIGYYRKHWFIAAEAGFDKAILTHFKHSKEYKEIFPAVKDGWYEPSTGGILYSGVRLGYSTRNCTFYLKAGRKIEQDFQTQPLLPFYAQIGFVIQFKTIGSKK</sequence>
<keyword evidence="1" id="KW-0732">Signal</keyword>
<protein>
    <recommendedName>
        <fullName evidence="4">DUF2490 domain-containing protein</fullName>
    </recommendedName>
</protein>
<evidence type="ECO:0000313" key="2">
    <source>
        <dbReference type="EMBL" id="QNA43479.1"/>
    </source>
</evidence>
<name>A0A7G5XDC6_9BACT</name>
<feature type="chain" id="PRO_5028829696" description="DUF2490 domain-containing protein" evidence="1">
    <location>
        <begin position="19"/>
        <end position="226"/>
    </location>
</feature>